<keyword evidence="5" id="KW-1185">Reference proteome</keyword>
<sequence length="146" mass="15136">MTGLLLRVPAEDHRALCAHDLTGLHPWGGTRATVGPDPLAPGDAVDSAGVRATDAAAAVDGAISPFGGPKGYALGLMIEVLVATLTRTALGDDVRGTLDPTDQPTKGDVFIAMDPRAPGHDRVWEPGARACATRQPTLPTPSRSRR</sequence>
<dbReference type="AlphaFoldDB" id="A0A5S4FNJ6"/>
<dbReference type="Gene3D" id="3.30.1370.60">
    <property type="entry name" value="Hypothetical oxidoreductase yiak, domain 2"/>
    <property type="match status" value="1"/>
</dbReference>
<dbReference type="Pfam" id="PF02615">
    <property type="entry name" value="Ldh_2"/>
    <property type="match status" value="1"/>
</dbReference>
<dbReference type="EMBL" id="VCKY01000032">
    <property type="protein sequence ID" value="TMR22245.1"/>
    <property type="molecule type" value="Genomic_DNA"/>
</dbReference>
<dbReference type="InterPro" id="IPR003767">
    <property type="entry name" value="Malate/L-lactate_DH-like"/>
</dbReference>
<dbReference type="GO" id="GO:0016491">
    <property type="term" value="F:oxidoreductase activity"/>
    <property type="evidence" value="ECO:0007669"/>
    <property type="project" value="UniProtKB-KW"/>
</dbReference>
<feature type="compositionally biased region" description="Polar residues" evidence="3">
    <location>
        <begin position="134"/>
        <end position="146"/>
    </location>
</feature>
<keyword evidence="2" id="KW-0560">Oxidoreductase</keyword>
<protein>
    <submittedName>
        <fullName evidence="4">Ldh family oxidoreductase</fullName>
    </submittedName>
</protein>
<evidence type="ECO:0000313" key="5">
    <source>
        <dbReference type="Proteomes" id="UP000309128"/>
    </source>
</evidence>
<dbReference type="RefSeq" id="WP_138666289.1">
    <property type="nucleotide sequence ID" value="NZ_VCKY01000032.1"/>
</dbReference>
<accession>A0A5S4FNJ6</accession>
<proteinExistence type="inferred from homology"/>
<dbReference type="InterPro" id="IPR036111">
    <property type="entry name" value="Mal/L-sulfo/L-lacto_DH-like_sf"/>
</dbReference>
<dbReference type="InterPro" id="IPR043143">
    <property type="entry name" value="Mal/L-sulf/L-lact_DH-like_NADP"/>
</dbReference>
<gene>
    <name evidence="4" type="ORF">ETD86_12475</name>
</gene>
<evidence type="ECO:0000256" key="1">
    <source>
        <dbReference type="ARBA" id="ARBA00006056"/>
    </source>
</evidence>
<evidence type="ECO:0000256" key="3">
    <source>
        <dbReference type="SAM" id="MobiDB-lite"/>
    </source>
</evidence>
<comment type="caution">
    <text evidence="4">The sequence shown here is derived from an EMBL/GenBank/DDBJ whole genome shotgun (WGS) entry which is preliminary data.</text>
</comment>
<dbReference type="OrthoDB" id="924592at2"/>
<dbReference type="PANTHER" id="PTHR11091:SF0">
    <property type="entry name" value="MALATE DEHYDROGENASE"/>
    <property type="match status" value="1"/>
</dbReference>
<feature type="region of interest" description="Disordered" evidence="3">
    <location>
        <begin position="125"/>
        <end position="146"/>
    </location>
</feature>
<name>A0A5S4FNJ6_9ACTN</name>
<dbReference type="PANTHER" id="PTHR11091">
    <property type="entry name" value="OXIDOREDUCTASE-RELATED"/>
    <property type="match status" value="1"/>
</dbReference>
<dbReference type="SUPFAM" id="SSF89733">
    <property type="entry name" value="L-sulfolactate dehydrogenase-like"/>
    <property type="match status" value="1"/>
</dbReference>
<comment type="similarity">
    <text evidence="1">Belongs to the LDH2/MDH2 oxidoreductase family.</text>
</comment>
<evidence type="ECO:0000313" key="4">
    <source>
        <dbReference type="EMBL" id="TMR22245.1"/>
    </source>
</evidence>
<reference evidence="4 5" key="1">
    <citation type="submission" date="2019-05" db="EMBL/GenBank/DDBJ databases">
        <title>Draft genome sequence of Nonomuraea turkmeniaca DSM 43926.</title>
        <authorList>
            <person name="Saricaoglu S."/>
            <person name="Isik K."/>
        </authorList>
    </citation>
    <scope>NUCLEOTIDE SEQUENCE [LARGE SCALE GENOMIC DNA]</scope>
    <source>
        <strain evidence="4 5">DSM 43926</strain>
    </source>
</reference>
<evidence type="ECO:0000256" key="2">
    <source>
        <dbReference type="ARBA" id="ARBA00023002"/>
    </source>
</evidence>
<dbReference type="Proteomes" id="UP000309128">
    <property type="component" value="Unassembled WGS sequence"/>
</dbReference>
<organism evidence="4 5">
    <name type="scientific">Nonomuraea turkmeniaca</name>
    <dbReference type="NCBI Taxonomy" id="103838"/>
    <lineage>
        <taxon>Bacteria</taxon>
        <taxon>Bacillati</taxon>
        <taxon>Actinomycetota</taxon>
        <taxon>Actinomycetes</taxon>
        <taxon>Streptosporangiales</taxon>
        <taxon>Streptosporangiaceae</taxon>
        <taxon>Nonomuraea</taxon>
    </lineage>
</organism>